<reference evidence="1" key="1">
    <citation type="submission" date="2023-04" db="EMBL/GenBank/DDBJ databases">
        <title>Phytophthora lilii NBRC 32176.</title>
        <authorList>
            <person name="Ichikawa N."/>
            <person name="Sato H."/>
            <person name="Tonouchi N."/>
        </authorList>
    </citation>
    <scope>NUCLEOTIDE SEQUENCE</scope>
    <source>
        <strain evidence="1">NBRC 32176</strain>
    </source>
</reference>
<organism evidence="1 2">
    <name type="scientific">Phytophthora lilii</name>
    <dbReference type="NCBI Taxonomy" id="2077276"/>
    <lineage>
        <taxon>Eukaryota</taxon>
        <taxon>Sar</taxon>
        <taxon>Stramenopiles</taxon>
        <taxon>Oomycota</taxon>
        <taxon>Peronosporomycetes</taxon>
        <taxon>Peronosporales</taxon>
        <taxon>Peronosporaceae</taxon>
        <taxon>Phytophthora</taxon>
    </lineage>
</organism>
<name>A0A9W6WTB6_9STRA</name>
<evidence type="ECO:0000313" key="2">
    <source>
        <dbReference type="Proteomes" id="UP001165083"/>
    </source>
</evidence>
<comment type="caution">
    <text evidence="1">The sequence shown here is derived from an EMBL/GenBank/DDBJ whole genome shotgun (WGS) entry which is preliminary data.</text>
</comment>
<dbReference type="Proteomes" id="UP001165083">
    <property type="component" value="Unassembled WGS sequence"/>
</dbReference>
<evidence type="ECO:0000313" key="1">
    <source>
        <dbReference type="EMBL" id="GMF15936.1"/>
    </source>
</evidence>
<proteinExistence type="predicted"/>
<dbReference type="AlphaFoldDB" id="A0A9W6WTB6"/>
<accession>A0A9W6WTB6</accession>
<sequence length="134" mass="15091">MLTSYMQSFEMSQSRCPLLELVRTVYSPEAIADVCKSAGEHPRLLPQVLTVRQAAERIYTAINVAIQDTTLKFDVGVNVREQLIDLRDRRRQKREQQRQAERSGNAEIAISSGECNSKAITRLALALLSKAMAR</sequence>
<dbReference type="EMBL" id="BSXW01000236">
    <property type="protein sequence ID" value="GMF15936.1"/>
    <property type="molecule type" value="Genomic_DNA"/>
</dbReference>
<keyword evidence="2" id="KW-1185">Reference proteome</keyword>
<gene>
    <name evidence="1" type="ORF">Plil01_000557400</name>
</gene>
<protein>
    <submittedName>
        <fullName evidence="1">Unnamed protein product</fullName>
    </submittedName>
</protein>